<evidence type="ECO:0000313" key="2">
    <source>
        <dbReference type="EMBL" id="EMS61592.1"/>
    </source>
</evidence>
<organism evidence="2">
    <name type="scientific">Triticum urartu</name>
    <name type="common">Red wild einkorn</name>
    <name type="synonym">Crithodium urartu</name>
    <dbReference type="NCBI Taxonomy" id="4572"/>
    <lineage>
        <taxon>Eukaryota</taxon>
        <taxon>Viridiplantae</taxon>
        <taxon>Streptophyta</taxon>
        <taxon>Embryophyta</taxon>
        <taxon>Tracheophyta</taxon>
        <taxon>Spermatophyta</taxon>
        <taxon>Magnoliopsida</taxon>
        <taxon>Liliopsida</taxon>
        <taxon>Poales</taxon>
        <taxon>Poaceae</taxon>
        <taxon>BOP clade</taxon>
        <taxon>Pooideae</taxon>
        <taxon>Triticodae</taxon>
        <taxon>Triticeae</taxon>
        <taxon>Triticinae</taxon>
        <taxon>Triticum</taxon>
    </lineage>
</organism>
<feature type="region of interest" description="Disordered" evidence="1">
    <location>
        <begin position="61"/>
        <end position="102"/>
    </location>
</feature>
<feature type="compositionally biased region" description="Basic and acidic residues" evidence="1">
    <location>
        <begin position="85"/>
        <end position="102"/>
    </location>
</feature>
<gene>
    <name evidence="2" type="ORF">TRIUR3_14548</name>
</gene>
<sequence length="102" mass="10878">MGRPGELVAMACASSSSNPATTLETAALFFWATTGYKWGGTANHLCDFAGEDAATPAWRSCNRSSAELQPQRQVREATSAATDNEDGRRGAATKERVTPRAR</sequence>
<feature type="compositionally biased region" description="Polar residues" evidence="1">
    <location>
        <begin position="61"/>
        <end position="72"/>
    </location>
</feature>
<accession>M7ZN95</accession>
<evidence type="ECO:0000256" key="1">
    <source>
        <dbReference type="SAM" id="MobiDB-lite"/>
    </source>
</evidence>
<protein>
    <submittedName>
        <fullName evidence="2">Uncharacterized protein</fullName>
    </submittedName>
</protein>
<name>M7ZN95_TRIUA</name>
<proteinExistence type="predicted"/>
<reference evidence="2" key="1">
    <citation type="journal article" date="2013" name="Nature">
        <title>Draft genome of the wheat A-genome progenitor Triticum urartu.</title>
        <authorList>
            <person name="Ling H.Q."/>
            <person name="Zhao S."/>
            <person name="Liu D."/>
            <person name="Wang J."/>
            <person name="Sun H."/>
            <person name="Zhang C."/>
            <person name="Fan H."/>
            <person name="Li D."/>
            <person name="Dong L."/>
            <person name="Tao Y."/>
            <person name="Gao C."/>
            <person name="Wu H."/>
            <person name="Li Y."/>
            <person name="Cui Y."/>
            <person name="Guo X."/>
            <person name="Zheng S."/>
            <person name="Wang B."/>
            <person name="Yu K."/>
            <person name="Liang Q."/>
            <person name="Yang W."/>
            <person name="Lou X."/>
            <person name="Chen J."/>
            <person name="Feng M."/>
            <person name="Jian J."/>
            <person name="Zhang X."/>
            <person name="Luo G."/>
            <person name="Jiang Y."/>
            <person name="Liu J."/>
            <person name="Wang Z."/>
            <person name="Sha Y."/>
            <person name="Zhang B."/>
            <person name="Wu H."/>
            <person name="Tang D."/>
            <person name="Shen Q."/>
            <person name="Xue P."/>
            <person name="Zou S."/>
            <person name="Wang X."/>
            <person name="Liu X."/>
            <person name="Wang F."/>
            <person name="Yang Y."/>
            <person name="An X."/>
            <person name="Dong Z."/>
            <person name="Zhang K."/>
            <person name="Zhang X."/>
            <person name="Luo M.C."/>
            <person name="Dvorak J."/>
            <person name="Tong Y."/>
            <person name="Wang J."/>
            <person name="Yang H."/>
            <person name="Li Z."/>
            <person name="Wang D."/>
            <person name="Zhang A."/>
            <person name="Wang J."/>
        </authorList>
    </citation>
    <scope>NUCLEOTIDE SEQUENCE</scope>
</reference>
<dbReference type="EMBL" id="KD094081">
    <property type="protein sequence ID" value="EMS61592.1"/>
    <property type="molecule type" value="Genomic_DNA"/>
</dbReference>
<dbReference type="AlphaFoldDB" id="M7ZN95"/>